<dbReference type="InterPro" id="IPR020557">
    <property type="entry name" value="Fumarate_lyase_CS"/>
</dbReference>
<dbReference type="RefSeq" id="WP_092102837.1">
    <property type="nucleotide sequence ID" value="NZ_FOOT01000004.1"/>
</dbReference>
<dbReference type="EMBL" id="FOOT01000004">
    <property type="protein sequence ID" value="SFG95513.1"/>
    <property type="molecule type" value="Genomic_DNA"/>
</dbReference>
<dbReference type="Gene3D" id="1.10.275.10">
    <property type="entry name" value="Fumarase/aspartase (N-terminal domain)"/>
    <property type="match status" value="1"/>
</dbReference>
<dbReference type="EC" id="4.3.1.1" evidence="2 5"/>
<proteinExistence type="inferred from homology"/>
<evidence type="ECO:0000256" key="5">
    <source>
        <dbReference type="NCBIfam" id="TIGR00839"/>
    </source>
</evidence>
<feature type="domain" description="Fumarase C C-terminal" evidence="8">
    <location>
        <begin position="409"/>
        <end position="462"/>
    </location>
</feature>
<dbReference type="Pfam" id="PF10415">
    <property type="entry name" value="FumaraseC_C"/>
    <property type="match status" value="1"/>
</dbReference>
<dbReference type="InterPro" id="IPR018951">
    <property type="entry name" value="Fumarase_C_C"/>
</dbReference>
<protein>
    <recommendedName>
        <fullName evidence="3 5">Aspartate ammonia-lyase</fullName>
        <shortName evidence="6">Aspartase</shortName>
        <ecNumber evidence="2 5">4.3.1.1</ecNumber>
    </recommendedName>
</protein>
<dbReference type="PANTHER" id="PTHR42696:SF2">
    <property type="entry name" value="ASPARTATE AMMONIA-LYASE"/>
    <property type="match status" value="1"/>
</dbReference>
<dbReference type="CDD" id="cd01357">
    <property type="entry name" value="Aspartase"/>
    <property type="match status" value="1"/>
</dbReference>
<sequence length="469" mass="51271">MSEFRTEHDFLGEMEIPNEVYYGIQTARALDNFHITGIPISMEPLLIKAFGYVKKAAALANRDCGVLQPEIADAICKACDKLIAGEYLDQFVTDMIQGGAGTSVNMNANEVIANIALEILGHKKGDYQYVHPNNHVNFSQSTNDAYPTAFRLALYRKIENFIESLEALQAAFAQKGEEFKNVLKMGRTQLQDAVPMTLGAEFKGFSTTIKEDIQRLNEAKALICEINMGATAIGTSINAPEGYPQIVTEHLRTITGIPVVLAEDLIEATCDTGAYVQVSGVLKRSAIKISKICNDLRLLSSGPRAGINEINLPRMQPGSSIMPGKVNPVIPEVVNQTAHYVIGCDITVTMAAEAGQLQLNVMEPVIAFSLFSSFTYMENACYTLTNKCVTGITANEEICANMVMNSIGIVTSLNPILGYEEASSIAKEALATGKSIHQITVVERKLITQQKWEEIFSIENLINPKFINS</sequence>
<dbReference type="OrthoDB" id="9802809at2"/>
<dbReference type="Proteomes" id="UP000198724">
    <property type="component" value="Unassembled WGS sequence"/>
</dbReference>
<dbReference type="PRINTS" id="PR00145">
    <property type="entry name" value="ARGSUCLYASE"/>
</dbReference>
<dbReference type="GO" id="GO:0008797">
    <property type="term" value="F:aspartate ammonia-lyase activity"/>
    <property type="evidence" value="ECO:0007669"/>
    <property type="project" value="UniProtKB-UniRule"/>
</dbReference>
<dbReference type="STRING" id="1436961.SAMN05421739_104487"/>
<dbReference type="Gene3D" id="1.10.40.30">
    <property type="entry name" value="Fumarase/aspartase (C-terminal domain)"/>
    <property type="match status" value="1"/>
</dbReference>
<dbReference type="AlphaFoldDB" id="A0A1I2W2C7"/>
<evidence type="ECO:0000256" key="3">
    <source>
        <dbReference type="ARBA" id="ARBA00016146"/>
    </source>
</evidence>
<dbReference type="InterPro" id="IPR004708">
    <property type="entry name" value="ApsA"/>
</dbReference>
<dbReference type="PRINTS" id="PR00149">
    <property type="entry name" value="FUMRATELYASE"/>
</dbReference>
<keyword evidence="4 6" id="KW-0456">Lyase</keyword>
<keyword evidence="10" id="KW-1185">Reference proteome</keyword>
<dbReference type="GO" id="GO:0006531">
    <property type="term" value="P:aspartate metabolic process"/>
    <property type="evidence" value="ECO:0007669"/>
    <property type="project" value="InterPro"/>
</dbReference>
<evidence type="ECO:0000259" key="7">
    <source>
        <dbReference type="Pfam" id="PF00206"/>
    </source>
</evidence>
<comment type="similarity">
    <text evidence="1 6">Belongs to the class-II fumarase/aspartase family. Aspartase subfamily.</text>
</comment>
<dbReference type="InterPro" id="IPR022761">
    <property type="entry name" value="Fumarate_lyase_N"/>
</dbReference>
<dbReference type="GO" id="GO:0005829">
    <property type="term" value="C:cytosol"/>
    <property type="evidence" value="ECO:0007669"/>
    <property type="project" value="TreeGrafter"/>
</dbReference>
<comment type="catalytic activity">
    <reaction evidence="6">
        <text>L-aspartate = fumarate + NH4(+)</text>
        <dbReference type="Rhea" id="RHEA:16601"/>
        <dbReference type="ChEBI" id="CHEBI:28938"/>
        <dbReference type="ChEBI" id="CHEBI:29806"/>
        <dbReference type="ChEBI" id="CHEBI:29991"/>
        <dbReference type="EC" id="4.3.1.1"/>
    </reaction>
</comment>
<name>A0A1I2W2C7_9BACT</name>
<evidence type="ECO:0000313" key="10">
    <source>
        <dbReference type="Proteomes" id="UP000198724"/>
    </source>
</evidence>
<evidence type="ECO:0000256" key="1">
    <source>
        <dbReference type="ARBA" id="ARBA00005596"/>
    </source>
</evidence>
<dbReference type="FunFam" id="1.20.200.10:FF:000001">
    <property type="entry name" value="Fumarate hydratase, mitochondrial"/>
    <property type="match status" value="1"/>
</dbReference>
<evidence type="ECO:0000256" key="4">
    <source>
        <dbReference type="ARBA" id="ARBA00023239"/>
    </source>
</evidence>
<dbReference type="InterPro" id="IPR000362">
    <property type="entry name" value="Fumarate_lyase_fam"/>
</dbReference>
<dbReference type="SUPFAM" id="SSF48557">
    <property type="entry name" value="L-aspartase-like"/>
    <property type="match status" value="1"/>
</dbReference>
<dbReference type="InterPro" id="IPR024083">
    <property type="entry name" value="Fumarase/histidase_N"/>
</dbReference>
<dbReference type="NCBIfam" id="NF008909">
    <property type="entry name" value="PRK12273.1"/>
    <property type="match status" value="1"/>
</dbReference>
<dbReference type="Pfam" id="PF00206">
    <property type="entry name" value="Lyase_1"/>
    <property type="match status" value="1"/>
</dbReference>
<dbReference type="PANTHER" id="PTHR42696">
    <property type="entry name" value="ASPARTATE AMMONIA-LYASE"/>
    <property type="match status" value="1"/>
</dbReference>
<feature type="domain" description="Fumarate lyase N-terminal" evidence="7">
    <location>
        <begin position="12"/>
        <end position="343"/>
    </location>
</feature>
<dbReference type="PROSITE" id="PS00163">
    <property type="entry name" value="FUMARATE_LYASES"/>
    <property type="match status" value="1"/>
</dbReference>
<evidence type="ECO:0000256" key="6">
    <source>
        <dbReference type="RuleBase" id="RU362017"/>
    </source>
</evidence>
<organism evidence="9 10">
    <name type="scientific">Pontibacter chinhatensis</name>
    <dbReference type="NCBI Taxonomy" id="1436961"/>
    <lineage>
        <taxon>Bacteria</taxon>
        <taxon>Pseudomonadati</taxon>
        <taxon>Bacteroidota</taxon>
        <taxon>Cytophagia</taxon>
        <taxon>Cytophagales</taxon>
        <taxon>Hymenobacteraceae</taxon>
        <taxon>Pontibacter</taxon>
    </lineage>
</organism>
<dbReference type="Gene3D" id="1.20.200.10">
    <property type="entry name" value="Fumarase/aspartase (Central domain)"/>
    <property type="match status" value="1"/>
</dbReference>
<evidence type="ECO:0000259" key="8">
    <source>
        <dbReference type="Pfam" id="PF10415"/>
    </source>
</evidence>
<gene>
    <name evidence="9" type="ORF">SAMN05421739_104487</name>
</gene>
<evidence type="ECO:0000256" key="2">
    <source>
        <dbReference type="ARBA" id="ARBA00012992"/>
    </source>
</evidence>
<dbReference type="NCBIfam" id="TIGR00839">
    <property type="entry name" value="aspA"/>
    <property type="match status" value="1"/>
</dbReference>
<dbReference type="InterPro" id="IPR051546">
    <property type="entry name" value="Aspartate_Ammonia-Lyase"/>
</dbReference>
<dbReference type="FunFam" id="1.10.275.10:FF:000001">
    <property type="entry name" value="Fumarate hydratase, mitochondrial"/>
    <property type="match status" value="1"/>
</dbReference>
<evidence type="ECO:0000313" key="9">
    <source>
        <dbReference type="EMBL" id="SFG95513.1"/>
    </source>
</evidence>
<dbReference type="InterPro" id="IPR008948">
    <property type="entry name" value="L-Aspartase-like"/>
</dbReference>
<accession>A0A1I2W2C7</accession>
<reference evidence="10" key="1">
    <citation type="submission" date="2016-10" db="EMBL/GenBank/DDBJ databases">
        <authorList>
            <person name="Varghese N."/>
            <person name="Submissions S."/>
        </authorList>
    </citation>
    <scope>NUCLEOTIDE SEQUENCE [LARGE SCALE GENOMIC DNA]</scope>
    <source>
        <strain evidence="10">LP51</strain>
    </source>
</reference>
<dbReference type="GO" id="GO:0006099">
    <property type="term" value="P:tricarboxylic acid cycle"/>
    <property type="evidence" value="ECO:0007669"/>
    <property type="project" value="InterPro"/>
</dbReference>